<dbReference type="HOGENOM" id="CLU_078610_0_0_1"/>
<evidence type="ECO:0000313" key="3">
    <source>
        <dbReference type="Proteomes" id="UP000030746"/>
    </source>
</evidence>
<dbReference type="OrthoDB" id="6045135at2759"/>
<proteinExistence type="predicted"/>
<accession>V4BMU8</accession>
<dbReference type="EMBL" id="KB202444">
    <property type="protein sequence ID" value="ESO90299.1"/>
    <property type="molecule type" value="Genomic_DNA"/>
</dbReference>
<dbReference type="RefSeq" id="XP_009058972.1">
    <property type="nucleotide sequence ID" value="XM_009060724.1"/>
</dbReference>
<dbReference type="OMA" id="DGCYLHE"/>
<dbReference type="Proteomes" id="UP000030746">
    <property type="component" value="Unassembled WGS sequence"/>
</dbReference>
<dbReference type="Pfam" id="PF23265">
    <property type="entry name" value="Ig-like_KY"/>
    <property type="match status" value="1"/>
</dbReference>
<dbReference type="InterPro" id="IPR056564">
    <property type="entry name" value="Ig-like_KY"/>
</dbReference>
<sequence>MSSKKPTLENGYLGAQDEMKEVGLTPLTHKEPEFDISDNELEIKFSVSDPVKVTTNLIKCKTDKDIAPDYVFIQMERGAVSFSCSFPESGFYKFQIFALRKTDDSKSLPNVYNYLIHCKQAINPVYPYPKQYLEFKNNCRLYEPKVLNSSCRLRGVNFKVGVPNANKVAIVSNGEWTQLENTGSDIWEVKCNLDQHRNKNVKVTVNANFVDDETKYSTLLEYKI</sequence>
<dbReference type="InterPro" id="IPR053041">
    <property type="entry name" value="Transglut-like_Superfamily_Mod"/>
</dbReference>
<organism evidence="2 3">
    <name type="scientific">Lottia gigantea</name>
    <name type="common">Giant owl limpet</name>
    <dbReference type="NCBI Taxonomy" id="225164"/>
    <lineage>
        <taxon>Eukaryota</taxon>
        <taxon>Metazoa</taxon>
        <taxon>Spiralia</taxon>
        <taxon>Lophotrochozoa</taxon>
        <taxon>Mollusca</taxon>
        <taxon>Gastropoda</taxon>
        <taxon>Patellogastropoda</taxon>
        <taxon>Lottioidea</taxon>
        <taxon>Lottiidae</taxon>
        <taxon>Lottia</taxon>
    </lineage>
</organism>
<keyword evidence="3" id="KW-1185">Reference proteome</keyword>
<reference evidence="2 3" key="1">
    <citation type="journal article" date="2013" name="Nature">
        <title>Insights into bilaterian evolution from three spiralian genomes.</title>
        <authorList>
            <person name="Simakov O."/>
            <person name="Marletaz F."/>
            <person name="Cho S.J."/>
            <person name="Edsinger-Gonzales E."/>
            <person name="Havlak P."/>
            <person name="Hellsten U."/>
            <person name="Kuo D.H."/>
            <person name="Larsson T."/>
            <person name="Lv J."/>
            <person name="Arendt D."/>
            <person name="Savage R."/>
            <person name="Osoegawa K."/>
            <person name="de Jong P."/>
            <person name="Grimwood J."/>
            <person name="Chapman J.A."/>
            <person name="Shapiro H."/>
            <person name="Aerts A."/>
            <person name="Otillar R.P."/>
            <person name="Terry A.Y."/>
            <person name="Boore J.L."/>
            <person name="Grigoriev I.V."/>
            <person name="Lindberg D.R."/>
            <person name="Seaver E.C."/>
            <person name="Weisblat D.A."/>
            <person name="Putnam N.H."/>
            <person name="Rokhsar D.S."/>
        </authorList>
    </citation>
    <scope>NUCLEOTIDE SEQUENCE [LARGE SCALE GENOMIC DNA]</scope>
</reference>
<dbReference type="PANTHER" id="PTHR47020">
    <property type="entry name" value="HILLARIN"/>
    <property type="match status" value="1"/>
</dbReference>
<name>V4BMU8_LOTGI</name>
<dbReference type="AlphaFoldDB" id="V4BMU8"/>
<feature type="domain" description="KY-like immunoglobulin-like" evidence="1">
    <location>
        <begin position="20"/>
        <end position="129"/>
    </location>
</feature>
<dbReference type="KEGG" id="lgi:LOTGIDRAFT_233820"/>
<protein>
    <recommendedName>
        <fullName evidence="1">KY-like immunoglobulin-like domain-containing protein</fullName>
    </recommendedName>
</protein>
<evidence type="ECO:0000259" key="1">
    <source>
        <dbReference type="Pfam" id="PF23265"/>
    </source>
</evidence>
<dbReference type="GeneID" id="20249363"/>
<dbReference type="CTD" id="20249363"/>
<dbReference type="PANTHER" id="PTHR47020:SF1">
    <property type="entry name" value="HILLARIN"/>
    <property type="match status" value="1"/>
</dbReference>
<gene>
    <name evidence="2" type="ORF">LOTGIDRAFT_233820</name>
</gene>
<evidence type="ECO:0000313" key="2">
    <source>
        <dbReference type="EMBL" id="ESO90299.1"/>
    </source>
</evidence>